<evidence type="ECO:0000256" key="9">
    <source>
        <dbReference type="NCBIfam" id="TIGR00362"/>
    </source>
</evidence>
<comment type="subunit">
    <text evidence="8">Oligomerizes as a right-handed, spiral filament on DNA at oriC.</text>
</comment>
<evidence type="ECO:0000256" key="4">
    <source>
        <dbReference type="ARBA" id="ARBA00022741"/>
    </source>
</evidence>
<keyword evidence="4 8" id="KW-0547">Nucleotide-binding</keyword>
<dbReference type="Pfam" id="PF08299">
    <property type="entry name" value="Bac_DnaA_C"/>
    <property type="match status" value="1"/>
</dbReference>
<sequence>MNGNDVLEILRENSSMLEKTQYLDKIAYDYNKSSESKFIFIAKNSFILNWVKRKYESKMLEIAQNAHITPKIIFILESQLNIETIDDVKTRYYIKNNTAMTNTECSFENFIVGECNAFAYESAKSVVDSKARYNPLLIHGSTGLGKTHLLHSICNAVYKKNPNASVIYIEAETMFNEYKHRITNKSMDQFRERFRKCDYLLIDDVQFLGVSEKFQEEFFNTFNNIVQEGGQIVMTSDKPPKKIEKLETRLKSRFMGGMMAKIESPELETRINIIKQKCRVRNIQLDSEVIEFIAVKIQENIRDLEGTITTIYGNMMLLKVPITIELLKTILEDRSTQSHEINLNDIINLMALEYNIKPSEIKSKTRGKKNVAKARKIVAYLAKNVTRTSFPDIAMELNLKGHSAVSKQIKTISDEIQKDSKLKMEIENLKNKLMQKN</sequence>
<dbReference type="Proteomes" id="UP000029714">
    <property type="component" value="Unassembled WGS sequence"/>
</dbReference>
<dbReference type="EMBL" id="JRMP02000001">
    <property type="protein sequence ID" value="TLD95897.1"/>
    <property type="molecule type" value="Genomic_DNA"/>
</dbReference>
<keyword evidence="6 8" id="KW-0446">Lipid-binding</keyword>
<feature type="domain" description="Chromosomal replication initiator DnaA C-terminal" evidence="13">
    <location>
        <begin position="342"/>
        <end position="412"/>
    </location>
</feature>
<dbReference type="PANTHER" id="PTHR30050:SF2">
    <property type="entry name" value="CHROMOSOMAL REPLICATION INITIATOR PROTEIN DNAA"/>
    <property type="match status" value="1"/>
</dbReference>
<reference evidence="15 16" key="2">
    <citation type="journal article" date="2016" name="Infect. Immun.">
        <title>Helicobacter saguini, a Novel Helicobacter Isolated from Cotton-Top Tamarins with Ulcerative Colitis, Has Proinflammatory Properties and Induces Typhlocolitis and Dysplasia in Gnotobiotic IL-10-/- Mice.</title>
        <authorList>
            <person name="Shen Z."/>
            <person name="Mannion A."/>
            <person name="Whary M.T."/>
            <person name="Muthupalani S."/>
            <person name="Sheh A."/>
            <person name="Feng Y."/>
            <person name="Gong G."/>
            <person name="Vandamme P."/>
            <person name="Holcombe H.R."/>
            <person name="Paster B.J."/>
            <person name="Fox J.G."/>
        </authorList>
    </citation>
    <scope>NUCLEOTIDE SEQUENCE [LARGE SCALE GENOMIC DNA]</scope>
    <source>
        <strain evidence="15 16">MIT 97-6194</strain>
    </source>
</reference>
<dbReference type="InterPro" id="IPR038454">
    <property type="entry name" value="DnaA_N_sf"/>
</dbReference>
<evidence type="ECO:0000313" key="15">
    <source>
        <dbReference type="EMBL" id="TLD95897.1"/>
    </source>
</evidence>
<evidence type="ECO:0000313" key="14">
    <source>
        <dbReference type="EMBL" id="MWV68564.1"/>
    </source>
</evidence>
<dbReference type="InterPro" id="IPR013159">
    <property type="entry name" value="DnaA_C"/>
</dbReference>
<dbReference type="GO" id="GO:0003688">
    <property type="term" value="F:DNA replication origin binding"/>
    <property type="evidence" value="ECO:0007669"/>
    <property type="project" value="UniProtKB-UniRule"/>
</dbReference>
<reference evidence="14 17" key="4">
    <citation type="submission" date="2019-12" db="EMBL/GenBank/DDBJ databases">
        <title>Multi-Generational Helicobacter saguini Isolates.</title>
        <authorList>
            <person name="Mannion A."/>
            <person name="Shen Z."/>
            <person name="Fox J.G."/>
        </authorList>
    </citation>
    <scope>NUCLEOTIDE SEQUENCE [LARGE SCALE GENOMIC DNA]</scope>
    <source>
        <strain evidence="14">16-048</strain>
        <strain evidence="17">16-048 (F4)</strain>
    </source>
</reference>
<evidence type="ECO:0000313" key="16">
    <source>
        <dbReference type="Proteomes" id="UP000029714"/>
    </source>
</evidence>
<dbReference type="GO" id="GO:0005737">
    <property type="term" value="C:cytoplasm"/>
    <property type="evidence" value="ECO:0007669"/>
    <property type="project" value="UniProtKB-SubCell"/>
</dbReference>
<dbReference type="SUPFAM" id="SSF52540">
    <property type="entry name" value="P-loop containing nucleoside triphosphate hydrolases"/>
    <property type="match status" value="1"/>
</dbReference>
<feature type="binding site" evidence="8">
    <location>
        <position position="145"/>
    </location>
    <ligand>
        <name>ATP</name>
        <dbReference type="ChEBI" id="CHEBI:30616"/>
    </ligand>
</feature>
<feature type="domain" description="AAA+ ATPase" evidence="12">
    <location>
        <begin position="132"/>
        <end position="264"/>
    </location>
</feature>
<keyword evidence="7 8" id="KW-0238">DNA-binding</keyword>
<dbReference type="Gene3D" id="1.10.1750.10">
    <property type="match status" value="1"/>
</dbReference>
<keyword evidence="5 8" id="KW-0067">ATP-binding</keyword>
<dbReference type="STRING" id="1548018.LS64_03555"/>
<evidence type="ECO:0000256" key="7">
    <source>
        <dbReference type="ARBA" id="ARBA00023125"/>
    </source>
</evidence>
<evidence type="ECO:0000256" key="5">
    <source>
        <dbReference type="ARBA" id="ARBA00022840"/>
    </source>
</evidence>
<comment type="similarity">
    <text evidence="1 8 11">Belongs to the DnaA family.</text>
</comment>
<evidence type="ECO:0000256" key="2">
    <source>
        <dbReference type="ARBA" id="ARBA00022490"/>
    </source>
</evidence>
<comment type="domain">
    <text evidence="8">Domain I is involved in oligomerization and binding regulators, domain II is flexibile and of varying length in different bacteria, domain III forms the AAA+ region, while domain IV binds dsDNA.</text>
</comment>
<dbReference type="EMBL" id="QBIU01000001">
    <property type="protein sequence ID" value="MWV68564.1"/>
    <property type="molecule type" value="Genomic_DNA"/>
</dbReference>
<feature type="region of interest" description="Domain IV, binds dsDNA" evidence="8">
    <location>
        <begin position="316"/>
        <end position="437"/>
    </location>
</feature>
<dbReference type="GO" id="GO:0008289">
    <property type="term" value="F:lipid binding"/>
    <property type="evidence" value="ECO:0007669"/>
    <property type="project" value="UniProtKB-KW"/>
</dbReference>
<evidence type="ECO:0000256" key="8">
    <source>
        <dbReference type="HAMAP-Rule" id="MF_00377"/>
    </source>
</evidence>
<dbReference type="InterPro" id="IPR013317">
    <property type="entry name" value="DnaA_dom"/>
</dbReference>
<evidence type="ECO:0000313" key="17">
    <source>
        <dbReference type="Proteomes" id="UP000477070"/>
    </source>
</evidence>
<dbReference type="SUPFAM" id="SSF48295">
    <property type="entry name" value="TrpR-like"/>
    <property type="match status" value="1"/>
</dbReference>
<gene>
    <name evidence="8 15" type="primary">dnaA</name>
    <name evidence="14" type="ORF">DCO61_00585</name>
    <name evidence="15" type="ORF">LS64_000585</name>
</gene>
<dbReference type="SMART" id="SM00760">
    <property type="entry name" value="Bac_DnaA_C"/>
    <property type="match status" value="1"/>
</dbReference>
<dbReference type="CDD" id="cd00009">
    <property type="entry name" value="AAA"/>
    <property type="match status" value="1"/>
</dbReference>
<dbReference type="SMART" id="SM00382">
    <property type="entry name" value="AAA"/>
    <property type="match status" value="1"/>
</dbReference>
<comment type="caution">
    <text evidence="8">Lacks conserved residue(s) required for the propagation of feature annotation.</text>
</comment>
<dbReference type="InterPro" id="IPR020591">
    <property type="entry name" value="Chromosome_initiator_DnaA-like"/>
</dbReference>
<dbReference type="Gene3D" id="3.40.50.300">
    <property type="entry name" value="P-loop containing nucleotide triphosphate hydrolases"/>
    <property type="match status" value="1"/>
</dbReference>
<dbReference type="HAMAP" id="MF_00377">
    <property type="entry name" value="DnaA_bact"/>
    <property type="match status" value="1"/>
</dbReference>
<dbReference type="PANTHER" id="PTHR30050">
    <property type="entry name" value="CHROMOSOMAL REPLICATION INITIATOR PROTEIN DNAA"/>
    <property type="match status" value="1"/>
</dbReference>
<dbReference type="GO" id="GO:0006270">
    <property type="term" value="P:DNA replication initiation"/>
    <property type="evidence" value="ECO:0007669"/>
    <property type="project" value="UniProtKB-UniRule"/>
</dbReference>
<accession>A0A347VQX9</accession>
<dbReference type="GO" id="GO:0005524">
    <property type="term" value="F:ATP binding"/>
    <property type="evidence" value="ECO:0007669"/>
    <property type="project" value="UniProtKB-UniRule"/>
</dbReference>
<dbReference type="InterPro" id="IPR003593">
    <property type="entry name" value="AAA+_ATPase"/>
</dbReference>
<dbReference type="GO" id="GO:0005886">
    <property type="term" value="C:plasma membrane"/>
    <property type="evidence" value="ECO:0007669"/>
    <property type="project" value="TreeGrafter"/>
</dbReference>
<dbReference type="InterPro" id="IPR001957">
    <property type="entry name" value="Chromosome_initiator_DnaA"/>
</dbReference>
<dbReference type="PRINTS" id="PR00051">
    <property type="entry name" value="DNAA"/>
</dbReference>
<feature type="binding site" evidence="8">
    <location>
        <position position="147"/>
    </location>
    <ligand>
        <name>ATP</name>
        <dbReference type="ChEBI" id="CHEBI:30616"/>
    </ligand>
</feature>
<evidence type="ECO:0000256" key="3">
    <source>
        <dbReference type="ARBA" id="ARBA00022705"/>
    </source>
</evidence>
<dbReference type="OrthoDB" id="9807019at2"/>
<dbReference type="InterPro" id="IPR027417">
    <property type="entry name" value="P-loop_NTPase"/>
</dbReference>
<keyword evidence="2 8" id="KW-0963">Cytoplasm</keyword>
<reference evidence="15" key="3">
    <citation type="submission" date="2018-04" db="EMBL/GenBank/DDBJ databases">
        <authorList>
            <person name="Sheh A."/>
            <person name="Shen Z."/>
            <person name="Mannion A.J."/>
            <person name="Fox J.G."/>
        </authorList>
    </citation>
    <scope>NUCLEOTIDE SEQUENCE</scope>
    <source>
        <strain evidence="15">MIT 97-6194</strain>
    </source>
</reference>
<reference evidence="15 16" key="1">
    <citation type="journal article" date="2014" name="Genome Announc.">
        <title>Draft genome sequences of eight enterohepatic helicobacter species isolated from both laboratory and wild rodents.</title>
        <authorList>
            <person name="Sheh A."/>
            <person name="Shen Z."/>
            <person name="Fox J.G."/>
        </authorList>
    </citation>
    <scope>NUCLEOTIDE SEQUENCE [LARGE SCALE GENOMIC DNA]</scope>
    <source>
        <strain evidence="15 16">MIT 97-6194</strain>
    </source>
</reference>
<comment type="function">
    <text evidence="8 10">Plays an essential role in the initiation and regulation of chromosomal replication. ATP-DnaA binds to the origin of replication (oriC) to initiate formation of the DNA replication initiation complex once per cell cycle. Binds the DnaA box (a 9 base pair repeat at the origin) and separates the double-stranded (ds)DNA. Forms a right-handed helical filament on oriC DNA; dsDNA binds to the exterior of the filament while single-stranded (ss)DNA is stabiized in the filament's interior. The ATP-DnaA-oriC complex binds and stabilizes one strand of the AT-rich DNA unwinding element (DUE), permitting loading of DNA polymerase. After initiation quickly degrades to an ADP-DnaA complex that is not apt for DNA replication. Binds acidic phospholipids.</text>
</comment>
<evidence type="ECO:0000256" key="10">
    <source>
        <dbReference type="RuleBase" id="RU000577"/>
    </source>
</evidence>
<feature type="binding site" evidence="8">
    <location>
        <position position="146"/>
    </location>
    <ligand>
        <name>ATP</name>
        <dbReference type="ChEBI" id="CHEBI:30616"/>
    </ligand>
</feature>
<dbReference type="NCBIfam" id="TIGR00362">
    <property type="entry name" value="DnaA"/>
    <property type="match status" value="1"/>
</dbReference>
<evidence type="ECO:0000259" key="13">
    <source>
        <dbReference type="SMART" id="SM00760"/>
    </source>
</evidence>
<dbReference type="CDD" id="cd06571">
    <property type="entry name" value="Bac_DnaA_C"/>
    <property type="match status" value="1"/>
</dbReference>
<dbReference type="Gene3D" id="1.10.8.60">
    <property type="match status" value="1"/>
</dbReference>
<evidence type="ECO:0000256" key="11">
    <source>
        <dbReference type="RuleBase" id="RU004227"/>
    </source>
</evidence>
<organism evidence="15 16">
    <name type="scientific">Helicobacter saguini</name>
    <dbReference type="NCBI Taxonomy" id="1548018"/>
    <lineage>
        <taxon>Bacteria</taxon>
        <taxon>Pseudomonadati</taxon>
        <taxon>Campylobacterota</taxon>
        <taxon>Epsilonproteobacteria</taxon>
        <taxon>Campylobacterales</taxon>
        <taxon>Helicobacteraceae</taxon>
        <taxon>Helicobacter</taxon>
    </lineage>
</organism>
<comment type="caution">
    <text evidence="15">The sequence shown here is derived from an EMBL/GenBank/DDBJ whole genome shotgun (WGS) entry which is preliminary data.</text>
</comment>
<dbReference type="InterPro" id="IPR010921">
    <property type="entry name" value="Trp_repressor/repl_initiator"/>
</dbReference>
<dbReference type="Proteomes" id="UP000477070">
    <property type="component" value="Unassembled WGS sequence"/>
</dbReference>
<keyword evidence="16" id="KW-1185">Reference proteome</keyword>
<dbReference type="Pfam" id="PF00308">
    <property type="entry name" value="Bac_DnaA"/>
    <property type="match status" value="1"/>
</dbReference>
<dbReference type="GO" id="GO:0006275">
    <property type="term" value="P:regulation of DNA replication"/>
    <property type="evidence" value="ECO:0007669"/>
    <property type="project" value="UniProtKB-UniRule"/>
</dbReference>
<dbReference type="Gene3D" id="3.30.300.180">
    <property type="match status" value="1"/>
</dbReference>
<feature type="binding site" evidence="8">
    <location>
        <position position="143"/>
    </location>
    <ligand>
        <name>ATP</name>
        <dbReference type="ChEBI" id="CHEBI:30616"/>
    </ligand>
</feature>
<protein>
    <recommendedName>
        <fullName evidence="8 9">Chromosomal replication initiator protein DnaA</fullName>
    </recommendedName>
</protein>
<evidence type="ECO:0000256" key="1">
    <source>
        <dbReference type="ARBA" id="ARBA00006583"/>
    </source>
</evidence>
<keyword evidence="3 8" id="KW-0235">DNA replication</keyword>
<name>A0A347VQX9_9HELI</name>
<comment type="subcellular location">
    <subcellularLocation>
        <location evidence="8">Cytoplasm</location>
    </subcellularLocation>
</comment>
<feature type="region of interest" description="Domain I, interacts with DnaA modulators" evidence="8">
    <location>
        <begin position="1"/>
        <end position="84"/>
    </location>
</feature>
<dbReference type="AlphaFoldDB" id="A0A347VQX9"/>
<evidence type="ECO:0000259" key="12">
    <source>
        <dbReference type="SMART" id="SM00382"/>
    </source>
</evidence>
<proteinExistence type="inferred from homology"/>
<dbReference type="RefSeq" id="WP_034570703.1">
    <property type="nucleotide sequence ID" value="NZ_JRMP02000001.1"/>
</dbReference>
<evidence type="ECO:0000256" key="6">
    <source>
        <dbReference type="ARBA" id="ARBA00023121"/>
    </source>
</evidence>